<sequence>MTQEQRLDALERQVLTLTERVSMKAAAEEPTEYYTSRYSGEEIDSLLDWVKAQQGKTT</sequence>
<organism evidence="1">
    <name type="scientific">Myoviridae sp. ctZDd15</name>
    <dbReference type="NCBI Taxonomy" id="2826664"/>
    <lineage>
        <taxon>Viruses</taxon>
        <taxon>Duplodnaviria</taxon>
        <taxon>Heunggongvirae</taxon>
        <taxon>Uroviricota</taxon>
        <taxon>Caudoviricetes</taxon>
    </lineage>
</organism>
<proteinExistence type="predicted"/>
<reference evidence="1" key="1">
    <citation type="journal article" date="2021" name="Proc. Natl. Acad. Sci. U.S.A.">
        <title>A Catalog of Tens of Thousands of Viruses from Human Metagenomes Reveals Hidden Associations with Chronic Diseases.</title>
        <authorList>
            <person name="Tisza M.J."/>
            <person name="Buck C.B."/>
        </authorList>
    </citation>
    <scope>NUCLEOTIDE SEQUENCE</scope>
    <source>
        <strain evidence="1">CtZDd15</strain>
    </source>
</reference>
<accession>A0A8S5M0K5</accession>
<evidence type="ECO:0000313" key="1">
    <source>
        <dbReference type="EMBL" id="DAD75726.1"/>
    </source>
</evidence>
<name>A0A8S5M0K5_9CAUD</name>
<protein>
    <submittedName>
        <fullName evidence="1">Uncharacterized protein</fullName>
    </submittedName>
</protein>
<dbReference type="EMBL" id="BK014788">
    <property type="protein sequence ID" value="DAD75726.1"/>
    <property type="molecule type" value="Genomic_DNA"/>
</dbReference>